<reference evidence="1" key="1">
    <citation type="journal article" date="2014" name="Nat. Genet.">
        <title>The genome of the stress-tolerant wild tomato species Solanum pennellii.</title>
        <authorList>
            <person name="Bolger A."/>
            <person name="Scossa F."/>
            <person name="Bolger M.E."/>
            <person name="Lanz C."/>
            <person name="Maumus F."/>
            <person name="Tohge T."/>
            <person name="Quesneville H."/>
            <person name="Alseekh S."/>
            <person name="Sorensen I."/>
            <person name="Lichtenstein G."/>
            <person name="Fich E.A."/>
            <person name="Conte M."/>
            <person name="Keller H."/>
            <person name="Schneeberger K."/>
            <person name="Schwacke R."/>
            <person name="Ofner I."/>
            <person name="Vrebalov J."/>
            <person name="Xu Y."/>
            <person name="Osorio S."/>
            <person name="Aflitos S.A."/>
            <person name="Schijlen E."/>
            <person name="Jimenez-Gomez J.M."/>
            <person name="Ryngajllo M."/>
            <person name="Kimura S."/>
            <person name="Kumar R."/>
            <person name="Koenig D."/>
            <person name="Headland L.R."/>
            <person name="Maloof J.N."/>
            <person name="Sinha N."/>
            <person name="van Ham R.C."/>
            <person name="Lankhorst R.K."/>
            <person name="Mao L."/>
            <person name="Vogel A."/>
            <person name="Arsova B."/>
            <person name="Panstruga R."/>
            <person name="Fei Z."/>
            <person name="Rose J.K."/>
            <person name="Zamir D."/>
            <person name="Carrari F."/>
            <person name="Giovannoni J.J."/>
            <person name="Weigel D."/>
            <person name="Usadel B."/>
            <person name="Fernie A.R."/>
        </authorList>
    </citation>
    <scope>NUCLEOTIDE SEQUENCE [LARGE SCALE GENOMIC DNA]</scope>
    <source>
        <strain evidence="1">cv. LA0716</strain>
    </source>
</reference>
<dbReference type="RefSeq" id="XP_015078843.1">
    <property type="nucleotide sequence ID" value="XM_015223357.2"/>
</dbReference>
<keyword evidence="1" id="KW-1185">Reference proteome</keyword>
<evidence type="ECO:0000313" key="1">
    <source>
        <dbReference type="Proteomes" id="UP000694930"/>
    </source>
</evidence>
<protein>
    <submittedName>
        <fullName evidence="2">Uncharacterized protein LOC107022764 isoform X2</fullName>
    </submittedName>
</protein>
<name>A0ABM1H0Z0_SOLPN</name>
<accession>A0ABM1H0Z0</accession>
<organism evidence="1 2">
    <name type="scientific">Solanum pennellii</name>
    <name type="common">Tomato</name>
    <name type="synonym">Lycopersicon pennellii</name>
    <dbReference type="NCBI Taxonomy" id="28526"/>
    <lineage>
        <taxon>Eukaryota</taxon>
        <taxon>Viridiplantae</taxon>
        <taxon>Streptophyta</taxon>
        <taxon>Embryophyta</taxon>
        <taxon>Tracheophyta</taxon>
        <taxon>Spermatophyta</taxon>
        <taxon>Magnoliopsida</taxon>
        <taxon>eudicotyledons</taxon>
        <taxon>Gunneridae</taxon>
        <taxon>Pentapetalae</taxon>
        <taxon>asterids</taxon>
        <taxon>lamiids</taxon>
        <taxon>Solanales</taxon>
        <taxon>Solanaceae</taxon>
        <taxon>Solanoideae</taxon>
        <taxon>Solaneae</taxon>
        <taxon>Solanum</taxon>
        <taxon>Solanum subgen. Lycopersicon</taxon>
    </lineage>
</organism>
<proteinExistence type="predicted"/>
<reference evidence="2" key="2">
    <citation type="submission" date="2025-08" db="UniProtKB">
        <authorList>
            <consortium name="RefSeq"/>
        </authorList>
    </citation>
    <scope>IDENTIFICATION</scope>
</reference>
<sequence>MRSREEFPILLSPPLTLRPSLFFSAFCLPAKPQTTTNSSGGETANNNIISSRLLFQKSHQSSEHQQPASTIKLSVAIGCPREDAIVQPTLVIVYFCSNESTGPHSLVIF</sequence>
<gene>
    <name evidence="2" type="primary">LOC107022764</name>
</gene>
<dbReference type="Proteomes" id="UP000694930">
    <property type="component" value="Chromosome 6"/>
</dbReference>
<dbReference type="GeneID" id="107022764"/>
<evidence type="ECO:0000313" key="2">
    <source>
        <dbReference type="RefSeq" id="XP_015078843.1"/>
    </source>
</evidence>